<feature type="domain" description="FYVE-type" evidence="6">
    <location>
        <begin position="161"/>
        <end position="216"/>
    </location>
</feature>
<dbReference type="GO" id="GO:0008270">
    <property type="term" value="F:zinc ion binding"/>
    <property type="evidence" value="ECO:0007669"/>
    <property type="project" value="UniProtKB-KW"/>
</dbReference>
<feature type="region of interest" description="Disordered" evidence="5">
    <location>
        <begin position="1"/>
        <end position="101"/>
    </location>
</feature>
<dbReference type="Gene3D" id="3.30.40.10">
    <property type="entry name" value="Zinc/RING finger domain, C3HC4 (zinc finger)"/>
    <property type="match status" value="1"/>
</dbReference>
<reference evidence="7" key="2">
    <citation type="submission" date="2023-06" db="EMBL/GenBank/DDBJ databases">
        <authorList>
            <consortium name="Lawrence Berkeley National Laboratory"/>
            <person name="Haridas S."/>
            <person name="Hensen N."/>
            <person name="Bonometti L."/>
            <person name="Westerberg I."/>
            <person name="Brannstrom I.O."/>
            <person name="Guillou S."/>
            <person name="Cros-Aarteil S."/>
            <person name="Calhoun S."/>
            <person name="Kuo A."/>
            <person name="Mondo S."/>
            <person name="Pangilinan J."/>
            <person name="Riley R."/>
            <person name="Labutti K."/>
            <person name="Andreopoulos B."/>
            <person name="Lipzen A."/>
            <person name="Chen C."/>
            <person name="Yanf M."/>
            <person name="Daum C."/>
            <person name="Ng V."/>
            <person name="Clum A."/>
            <person name="Steindorff A."/>
            <person name="Ohm R."/>
            <person name="Martin F."/>
            <person name="Silar P."/>
            <person name="Natvig D."/>
            <person name="Lalanne C."/>
            <person name="Gautier V."/>
            <person name="Ament-Velasquez S.L."/>
            <person name="Kruys A."/>
            <person name="Hutchinson M.I."/>
            <person name="Powell A.J."/>
            <person name="Barry K."/>
            <person name="Miller A.N."/>
            <person name="Grigoriev I.V."/>
            <person name="Debuchy R."/>
            <person name="Gladieux P."/>
            <person name="Thoren M.H."/>
            <person name="Johannesson H."/>
        </authorList>
    </citation>
    <scope>NUCLEOTIDE SEQUENCE</scope>
    <source>
        <strain evidence="7">CBS 314.62</strain>
    </source>
</reference>
<dbReference type="Pfam" id="PF01363">
    <property type="entry name" value="FYVE"/>
    <property type="match status" value="1"/>
</dbReference>
<evidence type="ECO:0000256" key="1">
    <source>
        <dbReference type="ARBA" id="ARBA00022723"/>
    </source>
</evidence>
<accession>A0AAE1CFE7</accession>
<keyword evidence="8" id="KW-1185">Reference proteome</keyword>
<comment type="caution">
    <text evidence="7">The sequence shown here is derived from an EMBL/GenBank/DDBJ whole genome shotgun (WGS) entry which is preliminary data.</text>
</comment>
<dbReference type="InterPro" id="IPR017455">
    <property type="entry name" value="Znf_FYVE-rel"/>
</dbReference>
<protein>
    <recommendedName>
        <fullName evidence="6">FYVE-type domain-containing protein</fullName>
    </recommendedName>
</protein>
<evidence type="ECO:0000256" key="4">
    <source>
        <dbReference type="PROSITE-ProRule" id="PRU00091"/>
    </source>
</evidence>
<evidence type="ECO:0000256" key="2">
    <source>
        <dbReference type="ARBA" id="ARBA00022771"/>
    </source>
</evidence>
<dbReference type="EMBL" id="JAULSO010000001">
    <property type="protein sequence ID" value="KAK3692228.1"/>
    <property type="molecule type" value="Genomic_DNA"/>
</dbReference>
<evidence type="ECO:0000313" key="8">
    <source>
        <dbReference type="Proteomes" id="UP001270362"/>
    </source>
</evidence>
<feature type="compositionally biased region" description="Low complexity" evidence="5">
    <location>
        <begin position="17"/>
        <end position="38"/>
    </location>
</feature>
<name>A0AAE1CFE7_9PEZI</name>
<dbReference type="SUPFAM" id="SSF57903">
    <property type="entry name" value="FYVE/PHD zinc finger"/>
    <property type="match status" value="1"/>
</dbReference>
<evidence type="ECO:0000256" key="5">
    <source>
        <dbReference type="SAM" id="MobiDB-lite"/>
    </source>
</evidence>
<dbReference type="PROSITE" id="PS50178">
    <property type="entry name" value="ZF_FYVE"/>
    <property type="match status" value="1"/>
</dbReference>
<dbReference type="InterPro" id="IPR013083">
    <property type="entry name" value="Znf_RING/FYVE/PHD"/>
</dbReference>
<evidence type="ECO:0000259" key="6">
    <source>
        <dbReference type="PROSITE" id="PS50178"/>
    </source>
</evidence>
<reference evidence="7" key="1">
    <citation type="journal article" date="2023" name="Mol. Phylogenet. Evol.">
        <title>Genome-scale phylogeny and comparative genomics of the fungal order Sordariales.</title>
        <authorList>
            <person name="Hensen N."/>
            <person name="Bonometti L."/>
            <person name="Westerberg I."/>
            <person name="Brannstrom I.O."/>
            <person name="Guillou S."/>
            <person name="Cros-Aarteil S."/>
            <person name="Calhoun S."/>
            <person name="Haridas S."/>
            <person name="Kuo A."/>
            <person name="Mondo S."/>
            <person name="Pangilinan J."/>
            <person name="Riley R."/>
            <person name="LaButti K."/>
            <person name="Andreopoulos B."/>
            <person name="Lipzen A."/>
            <person name="Chen C."/>
            <person name="Yan M."/>
            <person name="Daum C."/>
            <person name="Ng V."/>
            <person name="Clum A."/>
            <person name="Steindorff A."/>
            <person name="Ohm R.A."/>
            <person name="Martin F."/>
            <person name="Silar P."/>
            <person name="Natvig D.O."/>
            <person name="Lalanne C."/>
            <person name="Gautier V."/>
            <person name="Ament-Velasquez S.L."/>
            <person name="Kruys A."/>
            <person name="Hutchinson M.I."/>
            <person name="Powell A.J."/>
            <person name="Barry K."/>
            <person name="Miller A.N."/>
            <person name="Grigoriev I.V."/>
            <person name="Debuchy R."/>
            <person name="Gladieux P."/>
            <person name="Hiltunen Thoren M."/>
            <person name="Johannesson H."/>
        </authorList>
    </citation>
    <scope>NUCLEOTIDE SEQUENCE</scope>
    <source>
        <strain evidence="7">CBS 314.62</strain>
    </source>
</reference>
<dbReference type="AlphaFoldDB" id="A0AAE1CFE7"/>
<keyword evidence="2 4" id="KW-0863">Zinc-finger</keyword>
<dbReference type="Proteomes" id="UP001270362">
    <property type="component" value="Unassembled WGS sequence"/>
</dbReference>
<dbReference type="CDD" id="cd15760">
    <property type="entry name" value="FYVE_scVPS27p_like"/>
    <property type="match status" value="1"/>
</dbReference>
<sequence length="277" mass="30708">MATDFIMPRMPDHHQQQQHYQQPLPFQQAPTPTTYTPQISPLSTSGNASPTSPRPSIARQPRPYMPAVLRPTQFPSKAPPPKPRPEDEAETDERALRPNSSFISLGGLGALGLLSRRSTGDSGKCMGDDFNLDLFPKPTGAPTRKHWKPDQASSLCDHATCKKYFSYITRRHHCRKCGNIFCDSHSTYEIPLDQDANYNPRGIPSRACAHCYSQFKEWRSRANSQSSSLGSSDAILADGTRSPTVASPTSVANHRLPHAIATDAAHSVPRDWNWSTF</sequence>
<dbReference type="SMART" id="SM00064">
    <property type="entry name" value="FYVE"/>
    <property type="match status" value="1"/>
</dbReference>
<feature type="compositionally biased region" description="Polar residues" evidence="5">
    <location>
        <begin position="39"/>
        <end position="51"/>
    </location>
</feature>
<keyword evidence="3" id="KW-0862">Zinc</keyword>
<evidence type="ECO:0000313" key="7">
    <source>
        <dbReference type="EMBL" id="KAK3692228.1"/>
    </source>
</evidence>
<dbReference type="InterPro" id="IPR000306">
    <property type="entry name" value="Znf_FYVE"/>
</dbReference>
<gene>
    <name evidence="7" type="ORF">B0T22DRAFT_7587</name>
</gene>
<dbReference type="PANTHER" id="PTHR23164:SF30">
    <property type="entry name" value="EARLY ENDOSOME ANTIGEN 1"/>
    <property type="match status" value="1"/>
</dbReference>
<keyword evidence="1" id="KW-0479">Metal-binding</keyword>
<dbReference type="PANTHER" id="PTHR23164">
    <property type="entry name" value="EARLY ENDOSOME ANTIGEN 1"/>
    <property type="match status" value="1"/>
</dbReference>
<dbReference type="InterPro" id="IPR011011">
    <property type="entry name" value="Znf_FYVE_PHD"/>
</dbReference>
<proteinExistence type="predicted"/>
<organism evidence="7 8">
    <name type="scientific">Podospora appendiculata</name>
    <dbReference type="NCBI Taxonomy" id="314037"/>
    <lineage>
        <taxon>Eukaryota</taxon>
        <taxon>Fungi</taxon>
        <taxon>Dikarya</taxon>
        <taxon>Ascomycota</taxon>
        <taxon>Pezizomycotina</taxon>
        <taxon>Sordariomycetes</taxon>
        <taxon>Sordariomycetidae</taxon>
        <taxon>Sordariales</taxon>
        <taxon>Podosporaceae</taxon>
        <taxon>Podospora</taxon>
    </lineage>
</organism>
<evidence type="ECO:0000256" key="3">
    <source>
        <dbReference type="ARBA" id="ARBA00022833"/>
    </source>
</evidence>